<protein>
    <submittedName>
        <fullName evidence="1">Uncharacterized protein</fullName>
    </submittedName>
</protein>
<dbReference type="EMBL" id="KV926436">
    <property type="protein sequence ID" value="PIO37475.1"/>
    <property type="molecule type" value="Genomic_DNA"/>
</dbReference>
<accession>A0A2G9SBP2</accession>
<organism evidence="1 2">
    <name type="scientific">Aquarana catesbeiana</name>
    <name type="common">American bullfrog</name>
    <name type="synonym">Rana catesbeiana</name>
    <dbReference type="NCBI Taxonomy" id="8400"/>
    <lineage>
        <taxon>Eukaryota</taxon>
        <taxon>Metazoa</taxon>
        <taxon>Chordata</taxon>
        <taxon>Craniata</taxon>
        <taxon>Vertebrata</taxon>
        <taxon>Euteleostomi</taxon>
        <taxon>Amphibia</taxon>
        <taxon>Batrachia</taxon>
        <taxon>Anura</taxon>
        <taxon>Neobatrachia</taxon>
        <taxon>Ranoidea</taxon>
        <taxon>Ranidae</taxon>
        <taxon>Aquarana</taxon>
    </lineage>
</organism>
<dbReference type="EMBL" id="KV926436">
    <property type="protein sequence ID" value="PIO37476.1"/>
    <property type="molecule type" value="Genomic_DNA"/>
</dbReference>
<evidence type="ECO:0000313" key="2">
    <source>
        <dbReference type="Proteomes" id="UP000228934"/>
    </source>
</evidence>
<evidence type="ECO:0000313" key="1">
    <source>
        <dbReference type="EMBL" id="PIO37475.1"/>
    </source>
</evidence>
<name>A0A2G9SBP2_AQUCT</name>
<dbReference type="Proteomes" id="UP000228934">
    <property type="component" value="Unassembled WGS sequence"/>
</dbReference>
<reference evidence="1" key="2">
    <citation type="submission" date="2017-08" db="EMBL/GenBank/DDBJ databases">
        <title>Assembly of the North American Bullfrog Genome.</title>
        <authorList>
            <person name="Warren R.L."/>
            <person name="Vandervalk B.P."/>
            <person name="Kucuk E."/>
            <person name="Birol I."/>
            <person name="Helbing C."/>
            <person name="Pandoh P."/>
            <person name="Behsaz B."/>
            <person name="Mohamadi H."/>
            <person name="Chu J."/>
            <person name="Jackman S."/>
            <person name="Hammond S.A."/>
            <person name="Veldhoen N."/>
            <person name="Kirk H."/>
            <person name="Zhao Y."/>
            <person name="Coope R."/>
            <person name="Pleasance S."/>
            <person name="Moore R."/>
            <person name="Holt R."/>
        </authorList>
    </citation>
    <scope>NUCLEOTIDE SEQUENCE</scope>
    <source>
        <strain evidence="1">Bruno</strain>
        <tissue evidence="1">Liver</tissue>
    </source>
</reference>
<gene>
    <name evidence="1" type="ORF">AB205_0067290</name>
</gene>
<sequence>MPQESYVGESMKPPHSLKGYFTYTRAACISPMPLMHLKLVSIHFK</sequence>
<reference evidence="2" key="1">
    <citation type="journal article" date="2017" name="Nat. Commun.">
        <title>The North American bullfrog draft genome provides insight into hormonal regulation of long noncoding RNA.</title>
        <authorList>
            <person name="Hammond S.A."/>
            <person name="Warren R.L."/>
            <person name="Vandervalk B.P."/>
            <person name="Kucuk E."/>
            <person name="Khan H."/>
            <person name="Gibb E.A."/>
            <person name="Pandoh P."/>
            <person name="Kirk H."/>
            <person name="Zhao Y."/>
            <person name="Jones M."/>
            <person name="Mungall A.J."/>
            <person name="Coope R."/>
            <person name="Pleasance S."/>
            <person name="Moore R.A."/>
            <person name="Holt R.A."/>
            <person name="Round J.M."/>
            <person name="Ohora S."/>
            <person name="Walle B.V."/>
            <person name="Veldhoen N."/>
            <person name="Helbing C.C."/>
            <person name="Birol I."/>
        </authorList>
    </citation>
    <scope>NUCLEOTIDE SEQUENCE [LARGE SCALE GENOMIC DNA]</scope>
</reference>
<proteinExistence type="predicted"/>
<keyword evidence="2" id="KW-1185">Reference proteome</keyword>
<dbReference type="AlphaFoldDB" id="A0A2G9SBP2"/>